<proteinExistence type="predicted"/>
<comment type="caution">
    <text evidence="1">The sequence shown here is derived from an EMBL/GenBank/DDBJ whole genome shotgun (WGS) entry which is preliminary data.</text>
</comment>
<protein>
    <submittedName>
        <fullName evidence="1">Uncharacterized protein</fullName>
    </submittedName>
</protein>
<dbReference type="AlphaFoldDB" id="A0A935TAF3"/>
<dbReference type="EMBL" id="JADJOT010000009">
    <property type="protein sequence ID" value="MBK7954796.1"/>
    <property type="molecule type" value="Genomic_DNA"/>
</dbReference>
<reference evidence="1 2" key="1">
    <citation type="submission" date="2020-10" db="EMBL/GenBank/DDBJ databases">
        <title>Connecting structure to function with the recovery of over 1000 high-quality activated sludge metagenome-assembled genomes encoding full-length rRNA genes using long-read sequencing.</title>
        <authorList>
            <person name="Singleton C.M."/>
            <person name="Petriglieri F."/>
            <person name="Kristensen J.M."/>
            <person name="Kirkegaard R.H."/>
            <person name="Michaelsen T.Y."/>
            <person name="Andersen M.H."/>
            <person name="Karst S.M."/>
            <person name="Dueholm M.S."/>
            <person name="Nielsen P.H."/>
            <person name="Albertsen M."/>
        </authorList>
    </citation>
    <scope>NUCLEOTIDE SEQUENCE [LARGE SCALE GENOMIC DNA]</scope>
    <source>
        <strain evidence="1">Fred_18-Q3-R57-64_BAT3C.720</strain>
    </source>
</reference>
<evidence type="ECO:0000313" key="1">
    <source>
        <dbReference type="EMBL" id="MBK7954796.1"/>
    </source>
</evidence>
<sequence length="91" mass="9649">MSVTPWVEPENSARGGAANLKTSEILFGYRAVRRELFSLNLLSLTSGFAKVSGTIGHPTVSLDPGGLLIAVRLGPARDCRCWRETSGASSS</sequence>
<gene>
    <name evidence="1" type="ORF">IPK02_13020</name>
</gene>
<accession>A0A935TAF3</accession>
<evidence type="ECO:0000313" key="2">
    <source>
        <dbReference type="Proteomes" id="UP000706151"/>
    </source>
</evidence>
<organism evidence="1 2">
    <name type="scientific">Candidatus Accumulibacter affinis</name>
    <dbReference type="NCBI Taxonomy" id="2954384"/>
    <lineage>
        <taxon>Bacteria</taxon>
        <taxon>Pseudomonadati</taxon>
        <taxon>Pseudomonadota</taxon>
        <taxon>Betaproteobacteria</taxon>
        <taxon>Candidatus Accumulibacter</taxon>
    </lineage>
</organism>
<name>A0A935TAF3_9PROT</name>
<dbReference type="Proteomes" id="UP000706151">
    <property type="component" value="Unassembled WGS sequence"/>
</dbReference>